<dbReference type="SMART" id="SM01061">
    <property type="entry name" value="CAT_RBD"/>
    <property type="match status" value="1"/>
</dbReference>
<dbReference type="InterPro" id="IPR050661">
    <property type="entry name" value="BglG_antiterminators"/>
</dbReference>
<dbReference type="Gene3D" id="1.10.1790.10">
    <property type="entry name" value="PRD domain"/>
    <property type="match status" value="2"/>
</dbReference>
<dbReference type="InterPro" id="IPR036650">
    <property type="entry name" value="CAT_RNA-bd_dom_sf"/>
</dbReference>
<gene>
    <name evidence="3" type="ORF">GKS16_01115</name>
</gene>
<dbReference type="RefSeq" id="WP_154617062.1">
    <property type="nucleotide sequence ID" value="NZ_JADFBG010000001.1"/>
</dbReference>
<proteinExistence type="predicted"/>
<dbReference type="GO" id="GO:0006355">
    <property type="term" value="P:regulation of DNA-templated transcription"/>
    <property type="evidence" value="ECO:0007669"/>
    <property type="project" value="InterPro"/>
</dbReference>
<evidence type="ECO:0000313" key="4">
    <source>
        <dbReference type="Proteomes" id="UP000483839"/>
    </source>
</evidence>
<dbReference type="SUPFAM" id="SSF50151">
    <property type="entry name" value="SacY-like RNA-binding domain"/>
    <property type="match status" value="1"/>
</dbReference>
<accession>A0A6L6G842</accession>
<dbReference type="Pfam" id="PF03123">
    <property type="entry name" value="CAT_RBD"/>
    <property type="match status" value="1"/>
</dbReference>
<protein>
    <submittedName>
        <fullName evidence="3">PRD domain-containing protein</fullName>
    </submittedName>
</protein>
<name>A0A6L6G842_STRUB</name>
<dbReference type="Proteomes" id="UP000483839">
    <property type="component" value="Unassembled WGS sequence"/>
</dbReference>
<dbReference type="SUPFAM" id="SSF63520">
    <property type="entry name" value="PTS-regulatory domain, PRD"/>
    <property type="match status" value="2"/>
</dbReference>
<dbReference type="Pfam" id="PF00874">
    <property type="entry name" value="PRD"/>
    <property type="match status" value="2"/>
</dbReference>
<feature type="domain" description="PRD" evidence="2">
    <location>
        <begin position="66"/>
        <end position="170"/>
    </location>
</feature>
<dbReference type="InterPro" id="IPR011608">
    <property type="entry name" value="PRD"/>
</dbReference>
<evidence type="ECO:0000259" key="2">
    <source>
        <dbReference type="PROSITE" id="PS51372"/>
    </source>
</evidence>
<dbReference type="Gene3D" id="2.30.24.10">
    <property type="entry name" value="CAT RNA-binding domain"/>
    <property type="match status" value="1"/>
</dbReference>
<evidence type="ECO:0000313" key="3">
    <source>
        <dbReference type="EMBL" id="MTD00886.1"/>
    </source>
</evidence>
<dbReference type="PROSITE" id="PS51372">
    <property type="entry name" value="PRD_2"/>
    <property type="match status" value="2"/>
</dbReference>
<feature type="domain" description="PRD" evidence="2">
    <location>
        <begin position="172"/>
        <end position="277"/>
    </location>
</feature>
<reference evidence="3 4" key="1">
    <citation type="submission" date="2019-11" db="EMBL/GenBank/DDBJ databases">
        <title>Streptococcus uberis isolated from clinical mastitis cases on a southeastern Queensland dairy.</title>
        <authorList>
            <person name="Workentine M.L."/>
            <person name="Price R."/>
            <person name="Olchowy T."/>
        </authorList>
    </citation>
    <scope>NUCLEOTIDE SEQUENCE [LARGE SCALE GENOMIC DNA]</scope>
    <source>
        <strain evidence="3 4">OLC4459-A17</strain>
    </source>
</reference>
<dbReference type="PANTHER" id="PTHR30185:SF15">
    <property type="entry name" value="CRYPTIC BETA-GLUCOSIDE BGL OPERON ANTITERMINATOR"/>
    <property type="match status" value="1"/>
</dbReference>
<sequence>MYKLIRSLNNNAALVKDKQNNEAVIMGLGITFQKKKGDLIREENVEKIFLIKNNETKENLLMLLKDVPLDFVSVTFEVIDQLVAQFHYPVQNYIYVTLTDHLFASYNMLKEDRYMVSNLPELLAQYPLEAEMGRLALSMFNQKLAVTFPEDEVQRIALHFINAKGIEKTRPDKESFDEVVILQEIKAVLMQYGILRSDLNSNYYDRLMIHLSYFLHGLERENKANASILNLEKQILEEYPKAYQIGSNIYELIAQHTHKDLFEGEKLYIVLHIQRLL</sequence>
<dbReference type="GO" id="GO:0003723">
    <property type="term" value="F:RNA binding"/>
    <property type="evidence" value="ECO:0007669"/>
    <property type="project" value="InterPro"/>
</dbReference>
<organism evidence="3 4">
    <name type="scientific">Streptococcus uberis</name>
    <dbReference type="NCBI Taxonomy" id="1349"/>
    <lineage>
        <taxon>Bacteria</taxon>
        <taxon>Bacillati</taxon>
        <taxon>Bacillota</taxon>
        <taxon>Bacilli</taxon>
        <taxon>Lactobacillales</taxon>
        <taxon>Streptococcaceae</taxon>
        <taxon>Streptococcus</taxon>
    </lineage>
</organism>
<dbReference type="EMBL" id="WLXI01000007">
    <property type="protein sequence ID" value="MTD00886.1"/>
    <property type="molecule type" value="Genomic_DNA"/>
</dbReference>
<dbReference type="InterPro" id="IPR004341">
    <property type="entry name" value="CAT_RNA-bd_dom"/>
</dbReference>
<comment type="caution">
    <text evidence="3">The sequence shown here is derived from an EMBL/GenBank/DDBJ whole genome shotgun (WGS) entry which is preliminary data.</text>
</comment>
<evidence type="ECO:0000256" key="1">
    <source>
        <dbReference type="ARBA" id="ARBA00022737"/>
    </source>
</evidence>
<dbReference type="AlphaFoldDB" id="A0A6L6G842"/>
<keyword evidence="1" id="KW-0677">Repeat</keyword>
<dbReference type="PANTHER" id="PTHR30185">
    <property type="entry name" value="CRYPTIC BETA-GLUCOSIDE BGL OPERON ANTITERMINATOR"/>
    <property type="match status" value="1"/>
</dbReference>
<dbReference type="InterPro" id="IPR036634">
    <property type="entry name" value="PRD_sf"/>
</dbReference>